<protein>
    <recommendedName>
        <fullName evidence="1">Treble clef zinc finger domain-containing protein</fullName>
    </recommendedName>
</protein>
<evidence type="ECO:0000313" key="2">
    <source>
        <dbReference type="EMBL" id="RGC31628.1"/>
    </source>
</evidence>
<feature type="domain" description="Treble clef zinc finger" evidence="1">
    <location>
        <begin position="375"/>
        <end position="430"/>
    </location>
</feature>
<dbReference type="PANTHER" id="PTHR37317">
    <property type="entry name" value="BLR8090 PROTEIN"/>
    <property type="match status" value="1"/>
</dbReference>
<dbReference type="InterPro" id="IPR025487">
    <property type="entry name" value="DUF4379"/>
</dbReference>
<name>A0A3E2WVJ5_9FIRM</name>
<evidence type="ECO:0000259" key="1">
    <source>
        <dbReference type="Pfam" id="PF14311"/>
    </source>
</evidence>
<dbReference type="Gene3D" id="3.40.960.10">
    <property type="entry name" value="VSR Endonuclease"/>
    <property type="match status" value="1"/>
</dbReference>
<feature type="domain" description="Treble clef zinc finger" evidence="1">
    <location>
        <begin position="87"/>
        <end position="139"/>
    </location>
</feature>
<feature type="domain" description="Treble clef zinc finger" evidence="1">
    <location>
        <begin position="724"/>
        <end position="777"/>
    </location>
</feature>
<organism evidence="2 3">
    <name type="scientific">Hungatella hathewayi</name>
    <dbReference type="NCBI Taxonomy" id="154046"/>
    <lineage>
        <taxon>Bacteria</taxon>
        <taxon>Bacillati</taxon>
        <taxon>Bacillota</taxon>
        <taxon>Clostridia</taxon>
        <taxon>Lachnospirales</taxon>
        <taxon>Lachnospiraceae</taxon>
        <taxon>Hungatella</taxon>
    </lineage>
</organism>
<feature type="domain" description="Treble clef zinc finger" evidence="1">
    <location>
        <begin position="445"/>
        <end position="499"/>
    </location>
</feature>
<comment type="caution">
    <text evidence="2">The sequence shown here is derived from an EMBL/GenBank/DDBJ whole genome shotgun (WGS) entry which is preliminary data.</text>
</comment>
<dbReference type="Pfam" id="PF14311">
    <property type="entry name" value="DUF4379"/>
    <property type="match status" value="9"/>
</dbReference>
<dbReference type="Proteomes" id="UP000261111">
    <property type="component" value="Unassembled WGS sequence"/>
</dbReference>
<feature type="domain" description="Treble clef zinc finger" evidence="1">
    <location>
        <begin position="18"/>
        <end position="71"/>
    </location>
</feature>
<gene>
    <name evidence="2" type="ORF">DWX41_12540</name>
</gene>
<proteinExistence type="predicted"/>
<accession>A0A3E2WVJ5</accession>
<dbReference type="RefSeq" id="WP_025655481.1">
    <property type="nucleotide sequence ID" value="NZ_QVIA01000012.1"/>
</dbReference>
<sequence>MRISFYDYCKRHGREEVLEQWDYEVNGLSPEEVPSSSREAVSWRCGRGHTWTAPPAWRNRCKYTDCPYCSHRRVSEEYNLERIYPELAKCWDYEKNERTPDQVLPGSGKKFWWKCDRGHSWYKSPNEQGDFKGCCYCRGELVSEEYNLQALFPGIAREWDYEKNDLKPEEIHPFSGKKVYWQCSFNPTHRWRAFVSNRTQHAQGCPVCKKQGKTSFPEQVIYYYMKKIFPECTNRAVIDCFEVDVFIPDLQLGIEYNGVFHEIYDRADYDNRKADYLQSIGIGVLTVREQTGERDWEAKGTKEQKQETKREIVCSVDHSYKYMNEVVSAIVRYINSHYGMNIKMDVDVVRDAQYIRTLLVEGKKKNSLASRYPELAGEWHKEANWPITPEMVEYGAGTDYTWQCEKGHVWKMSPNKRTNRGYGCPFCSGHRVSNENRLSVQNPGIAKMWDTEGNDGLTPDDVSVGSHAIVSWRCEKGHTWRRNVREMVKSGRCPYCSGRRLTRENSLAAKKPELLEQWDWEKNEGSPWELSCANNNYAYWICEKGHSWKAKISNRSVLGRGCPYCSGRRPTEGENLEAVYPHVAAEWNYEKNDPLTPKDVRPKSNKKVWWICSAGHEWEKEIQARTAGSRCPVCRSRYVRGGNSLDKTHPEVAARWHYGKNKMLHPKNVSAGSGEKVWWQCTKYPHHEWCRRISHEVGSKKGCPYCAGYRVCRENSLAACFPALVREWDYRKNGSLQPHDLTCTSRKPVFWICEKGHSWQADAASRTQKNKTCPYCEEGGRY</sequence>
<feature type="domain" description="Treble clef zinc finger" evidence="1">
    <location>
        <begin position="514"/>
        <end position="568"/>
    </location>
</feature>
<feature type="domain" description="Treble clef zinc finger" evidence="1">
    <location>
        <begin position="155"/>
        <end position="210"/>
    </location>
</feature>
<reference evidence="2 3" key="1">
    <citation type="submission" date="2018-08" db="EMBL/GenBank/DDBJ databases">
        <title>A genome reference for cultivated species of the human gut microbiota.</title>
        <authorList>
            <person name="Zou Y."/>
            <person name="Xue W."/>
            <person name="Luo G."/>
        </authorList>
    </citation>
    <scope>NUCLEOTIDE SEQUENCE [LARGE SCALE GENOMIC DNA]</scope>
    <source>
        <strain evidence="2 3">AF19-21</strain>
    </source>
</reference>
<evidence type="ECO:0000313" key="3">
    <source>
        <dbReference type="Proteomes" id="UP000261111"/>
    </source>
</evidence>
<feature type="domain" description="Treble clef zinc finger" evidence="1">
    <location>
        <begin position="584"/>
        <end position="636"/>
    </location>
</feature>
<dbReference type="EMBL" id="QVIA01000012">
    <property type="protein sequence ID" value="RGC31628.1"/>
    <property type="molecule type" value="Genomic_DNA"/>
</dbReference>
<dbReference type="PANTHER" id="PTHR37317:SF1">
    <property type="entry name" value="ZINC-RIBBON DOMAIN-CONTAINING PROTEIN-RELATED"/>
    <property type="match status" value="1"/>
</dbReference>
<dbReference type="GeneID" id="93333524"/>
<feature type="domain" description="Treble clef zinc finger" evidence="1">
    <location>
        <begin position="653"/>
        <end position="708"/>
    </location>
</feature>
<dbReference type="AlphaFoldDB" id="A0A3E2WVJ5"/>